<evidence type="ECO:0000256" key="5">
    <source>
        <dbReference type="PROSITE-ProRule" id="PRU01211"/>
    </source>
</evidence>
<dbReference type="Proteomes" id="UP000593567">
    <property type="component" value="Unassembled WGS sequence"/>
</dbReference>
<dbReference type="InterPro" id="IPR024079">
    <property type="entry name" value="MetalloPept_cat_dom_sf"/>
</dbReference>
<protein>
    <recommendedName>
        <fullName evidence="6">Metalloendopeptidase</fullName>
        <ecNumber evidence="6">3.4.24.-</ecNumber>
    </recommendedName>
</protein>
<dbReference type="InterPro" id="IPR034035">
    <property type="entry name" value="Astacin-like_dom"/>
</dbReference>
<evidence type="ECO:0000256" key="2">
    <source>
        <dbReference type="ARBA" id="ARBA00022670"/>
    </source>
</evidence>
<evidence type="ECO:0000256" key="4">
    <source>
        <dbReference type="PROSITE-ProRule" id="PRU01005"/>
    </source>
</evidence>
<gene>
    <name evidence="10" type="ORF">EB796_023354</name>
</gene>
<comment type="caution">
    <text evidence="10">The sequence shown here is derived from an EMBL/GenBank/DDBJ whole genome shotgun (WGS) entry which is preliminary data.</text>
</comment>
<dbReference type="EMBL" id="VXIV02003319">
    <property type="protein sequence ID" value="KAF6018342.1"/>
    <property type="molecule type" value="Genomic_DNA"/>
</dbReference>
<evidence type="ECO:0000313" key="11">
    <source>
        <dbReference type="Proteomes" id="UP000593567"/>
    </source>
</evidence>
<dbReference type="InterPro" id="IPR006026">
    <property type="entry name" value="Peptidase_Metallo"/>
</dbReference>
<dbReference type="PANTHER" id="PTHR10127">
    <property type="entry name" value="DISCOIDIN, CUB, EGF, LAMININ , AND ZINC METALLOPROTEASE DOMAIN CONTAINING"/>
    <property type="match status" value="1"/>
</dbReference>
<reference evidence="10" key="1">
    <citation type="submission" date="2020-06" db="EMBL/GenBank/DDBJ databases">
        <title>Draft genome of Bugula neritina, a colonial animal packing powerful symbionts and potential medicines.</title>
        <authorList>
            <person name="Rayko M."/>
        </authorList>
    </citation>
    <scope>NUCLEOTIDE SEQUENCE [LARGE SCALE GENOMIC DNA]</scope>
    <source>
        <strain evidence="10">Kwan_BN1</strain>
    </source>
</reference>
<accession>A0A7J7IWQ0</accession>
<comment type="cofactor">
    <cofactor evidence="5 6">
        <name>Zn(2+)</name>
        <dbReference type="ChEBI" id="CHEBI:29105"/>
    </cofactor>
    <text evidence="5 6">Binds 1 zinc ion per subunit.</text>
</comment>
<dbReference type="GO" id="GO:0004222">
    <property type="term" value="F:metalloendopeptidase activity"/>
    <property type="evidence" value="ECO:0007669"/>
    <property type="project" value="UniProtKB-UniRule"/>
</dbReference>
<dbReference type="InterPro" id="IPR003582">
    <property type="entry name" value="ShKT_dom"/>
</dbReference>
<dbReference type="InterPro" id="IPR001506">
    <property type="entry name" value="Peptidase_M12A"/>
</dbReference>
<evidence type="ECO:0000256" key="3">
    <source>
        <dbReference type="ARBA" id="ARBA00022801"/>
    </source>
</evidence>
<dbReference type="SMART" id="SM00254">
    <property type="entry name" value="ShKT"/>
    <property type="match status" value="6"/>
</dbReference>
<feature type="binding site" evidence="5">
    <location>
        <position position="74"/>
    </location>
    <ligand>
        <name>Zn(2+)</name>
        <dbReference type="ChEBI" id="CHEBI:29105"/>
        <note>catalytic</note>
    </ligand>
</feature>
<evidence type="ECO:0000259" key="8">
    <source>
        <dbReference type="PROSITE" id="PS51670"/>
    </source>
</evidence>
<feature type="compositionally biased region" description="Low complexity" evidence="7">
    <location>
        <begin position="368"/>
        <end position="391"/>
    </location>
</feature>
<feature type="domain" description="ShKT" evidence="8">
    <location>
        <begin position="220"/>
        <end position="255"/>
    </location>
</feature>
<dbReference type="SUPFAM" id="SSF55486">
    <property type="entry name" value="Metalloproteases ('zincins'), catalytic domain"/>
    <property type="match status" value="1"/>
</dbReference>
<dbReference type="Pfam" id="PF01549">
    <property type="entry name" value="ShK"/>
    <property type="match status" value="6"/>
</dbReference>
<keyword evidence="5 6" id="KW-0479">Metal-binding</keyword>
<name>A0A7J7IWQ0_BUGNE</name>
<keyword evidence="5 6" id="KW-0862">Zinc</keyword>
<dbReference type="EC" id="3.4.24.-" evidence="6"/>
<comment type="function">
    <text evidence="1">Metalloprotease.</text>
</comment>
<dbReference type="GO" id="GO:0006508">
    <property type="term" value="P:proteolysis"/>
    <property type="evidence" value="ECO:0007669"/>
    <property type="project" value="UniProtKB-KW"/>
</dbReference>
<keyword evidence="11" id="KW-1185">Reference proteome</keyword>
<sequence length="473" mass="53134">MSLIEDATSVNGEKCVQFVPRKTQANYVQLSMKRQCWSDLGRVGNGRQTVSLGRNCYTHGTVMHELLHTLGFYHEQSRADRDFYVDIHRENIKQGAESNFDRYALGTTVDHLDQPYDYDSIMHYQSTSFSKDFVSPTITAKQQLPSSIVLGQRDHLSHIDIRMIQKLYGCQSSRAQVVNNKQCQDNLENCHLYGEFACKELPEWAAENCRLTCGICKNTCEDKVKNCDQYEEGVCENYVVWATENCAKFCGLGNCKALAKPTTTEGPKCEDTISDCIHYGKSVCVTHKPWASVRCQKFCGFCSNEEKTTEAPTTTPTTTSNECADRIDCSSFPHSACTNYRTYMSANCPYHCALCPGQEPLTTPKPPTTKTTTTTTTSTTTTPTTTTQPTTKPTTTYGGIVKCEDKIDNCAEYPKSVCANYLAWTKINCARYCGHCSDCADVRPDCNDFYKSQCTGIYMPYMKQQCAKFCDYC</sequence>
<keyword evidence="2 5" id="KW-0645">Protease</keyword>
<dbReference type="PRINTS" id="PR00480">
    <property type="entry name" value="ASTACIN"/>
</dbReference>
<evidence type="ECO:0000256" key="7">
    <source>
        <dbReference type="SAM" id="MobiDB-lite"/>
    </source>
</evidence>
<dbReference type="Gene3D" id="3.40.390.10">
    <property type="entry name" value="Collagenase (Catalytic Domain)"/>
    <property type="match status" value="1"/>
</dbReference>
<feature type="disulfide bond" evidence="4">
    <location>
        <begin position="439"/>
        <end position="473"/>
    </location>
</feature>
<evidence type="ECO:0000259" key="9">
    <source>
        <dbReference type="PROSITE" id="PS51864"/>
    </source>
</evidence>
<dbReference type="PROSITE" id="PS51670">
    <property type="entry name" value="SHKT"/>
    <property type="match status" value="2"/>
</dbReference>
<feature type="domain" description="ShKT" evidence="8">
    <location>
        <begin position="439"/>
        <end position="473"/>
    </location>
</feature>
<feature type="binding site" evidence="5">
    <location>
        <position position="68"/>
    </location>
    <ligand>
        <name>Zn(2+)</name>
        <dbReference type="ChEBI" id="CHEBI:29105"/>
        <note>catalytic</note>
    </ligand>
</feature>
<comment type="caution">
    <text evidence="4">Lacks conserved residue(s) required for the propagation of feature annotation.</text>
</comment>
<dbReference type="CDD" id="cd04280">
    <property type="entry name" value="ZnMc_astacin_like"/>
    <property type="match status" value="1"/>
</dbReference>
<feature type="active site" evidence="5">
    <location>
        <position position="65"/>
    </location>
</feature>
<dbReference type="OrthoDB" id="291007at2759"/>
<dbReference type="GO" id="GO:0008270">
    <property type="term" value="F:zinc ion binding"/>
    <property type="evidence" value="ECO:0007669"/>
    <property type="project" value="UniProtKB-UniRule"/>
</dbReference>
<evidence type="ECO:0000256" key="1">
    <source>
        <dbReference type="ARBA" id="ARBA00002657"/>
    </source>
</evidence>
<dbReference type="PROSITE" id="PS51864">
    <property type="entry name" value="ASTACIN"/>
    <property type="match status" value="1"/>
</dbReference>
<dbReference type="SMART" id="SM00235">
    <property type="entry name" value="ZnMc"/>
    <property type="match status" value="1"/>
</dbReference>
<dbReference type="PANTHER" id="PTHR10127:SF850">
    <property type="entry name" value="METALLOENDOPEPTIDASE"/>
    <property type="match status" value="1"/>
</dbReference>
<feature type="binding site" evidence="5">
    <location>
        <position position="64"/>
    </location>
    <ligand>
        <name>Zn(2+)</name>
        <dbReference type="ChEBI" id="CHEBI:29105"/>
        <note>catalytic</note>
    </ligand>
</feature>
<feature type="domain" description="Peptidase M12A" evidence="9">
    <location>
        <begin position="1"/>
        <end position="171"/>
    </location>
</feature>
<organism evidence="10 11">
    <name type="scientific">Bugula neritina</name>
    <name type="common">Brown bryozoan</name>
    <name type="synonym">Sertularia neritina</name>
    <dbReference type="NCBI Taxonomy" id="10212"/>
    <lineage>
        <taxon>Eukaryota</taxon>
        <taxon>Metazoa</taxon>
        <taxon>Spiralia</taxon>
        <taxon>Lophotrochozoa</taxon>
        <taxon>Bryozoa</taxon>
        <taxon>Gymnolaemata</taxon>
        <taxon>Cheilostomatida</taxon>
        <taxon>Flustrina</taxon>
        <taxon>Buguloidea</taxon>
        <taxon>Bugulidae</taxon>
        <taxon>Bugula</taxon>
    </lineage>
</organism>
<evidence type="ECO:0000256" key="6">
    <source>
        <dbReference type="RuleBase" id="RU361183"/>
    </source>
</evidence>
<proteinExistence type="predicted"/>
<feature type="region of interest" description="Disordered" evidence="7">
    <location>
        <begin position="363"/>
        <end position="391"/>
    </location>
</feature>
<keyword evidence="5 6" id="KW-0482">Metalloprotease</keyword>
<keyword evidence="4" id="KW-1015">Disulfide bond</keyword>
<dbReference type="AlphaFoldDB" id="A0A7J7IWQ0"/>
<evidence type="ECO:0000313" key="10">
    <source>
        <dbReference type="EMBL" id="KAF6018342.1"/>
    </source>
</evidence>
<dbReference type="Pfam" id="PF01400">
    <property type="entry name" value="Astacin"/>
    <property type="match status" value="1"/>
</dbReference>
<keyword evidence="3 5" id="KW-0378">Hydrolase</keyword>